<keyword evidence="1" id="KW-0472">Membrane</keyword>
<dbReference type="AlphaFoldDB" id="A0A6C0JDP9"/>
<keyword evidence="1" id="KW-1133">Transmembrane helix</keyword>
<evidence type="ECO:0000313" key="2">
    <source>
        <dbReference type="EMBL" id="QHU01764.1"/>
    </source>
</evidence>
<reference evidence="2" key="1">
    <citation type="journal article" date="2020" name="Nature">
        <title>Giant virus diversity and host interactions through global metagenomics.</title>
        <authorList>
            <person name="Schulz F."/>
            <person name="Roux S."/>
            <person name="Paez-Espino D."/>
            <person name="Jungbluth S."/>
            <person name="Walsh D.A."/>
            <person name="Denef V.J."/>
            <person name="McMahon K.D."/>
            <person name="Konstantinidis K.T."/>
            <person name="Eloe-Fadrosh E.A."/>
            <person name="Kyrpides N.C."/>
            <person name="Woyke T."/>
        </authorList>
    </citation>
    <scope>NUCLEOTIDE SEQUENCE</scope>
    <source>
        <strain evidence="2">GVMAG-M-3300025874-2</strain>
    </source>
</reference>
<proteinExistence type="predicted"/>
<protein>
    <submittedName>
        <fullName evidence="2">Uncharacterized protein</fullName>
    </submittedName>
</protein>
<accession>A0A6C0JDP9</accession>
<name>A0A6C0JDP9_9ZZZZ</name>
<feature type="transmembrane region" description="Helical" evidence="1">
    <location>
        <begin position="45"/>
        <end position="64"/>
    </location>
</feature>
<feature type="transmembrane region" description="Helical" evidence="1">
    <location>
        <begin position="12"/>
        <end position="33"/>
    </location>
</feature>
<evidence type="ECO:0000256" key="1">
    <source>
        <dbReference type="SAM" id="Phobius"/>
    </source>
</evidence>
<sequence>MVSLINRPYDNIEAIVSCILFVFLFFVVSEALYTNSEHSLFNRNYLYIISTLVIMTIIYLMWFYTTKILANYFYYFNIDK</sequence>
<dbReference type="EMBL" id="MN740348">
    <property type="protein sequence ID" value="QHU01764.1"/>
    <property type="molecule type" value="Genomic_DNA"/>
</dbReference>
<keyword evidence="1" id="KW-0812">Transmembrane</keyword>
<organism evidence="2">
    <name type="scientific">viral metagenome</name>
    <dbReference type="NCBI Taxonomy" id="1070528"/>
    <lineage>
        <taxon>unclassified sequences</taxon>
        <taxon>metagenomes</taxon>
        <taxon>organismal metagenomes</taxon>
    </lineage>
</organism>